<gene>
    <name evidence="3" type="ORF">HGG79_00660</name>
</gene>
<comment type="caution">
    <text evidence="3">The sequence shown here is derived from an EMBL/GenBank/DDBJ whole genome shotgun (WGS) entry which is preliminary data.</text>
</comment>
<sequence length="125" mass="15307">MLFQYKDDSFKYSKCFTVIDENEEEFRVLTNIFDMTPEDIFLLYRVRWKIETFFKWIRQNLRIKQCIDYNKNSIKIQIYTALIIYMLIYILKEVLKVKTSMLKITKIIKSNILENTDDVFLGYQK</sequence>
<dbReference type="PANTHER" id="PTHR33258:SF1">
    <property type="entry name" value="TRANSPOSASE INSL FOR INSERTION SEQUENCE ELEMENT IS186A-RELATED"/>
    <property type="match status" value="1"/>
</dbReference>
<name>A0A923E4I7_CLOTT</name>
<keyword evidence="1" id="KW-1133">Transmembrane helix</keyword>
<dbReference type="Proteomes" id="UP000563151">
    <property type="component" value="Unassembled WGS sequence"/>
</dbReference>
<dbReference type="AlphaFoldDB" id="A0A923E4I7"/>
<dbReference type="GO" id="GO:0004803">
    <property type="term" value="F:transposase activity"/>
    <property type="evidence" value="ECO:0007669"/>
    <property type="project" value="InterPro"/>
</dbReference>
<dbReference type="InterPro" id="IPR002559">
    <property type="entry name" value="Transposase_11"/>
</dbReference>
<feature type="domain" description="Transposase IS4-like" evidence="2">
    <location>
        <begin position="20"/>
        <end position="87"/>
    </location>
</feature>
<dbReference type="EMBL" id="JAAZWO010000001">
    <property type="protein sequence ID" value="MBC2396287.1"/>
    <property type="molecule type" value="Genomic_DNA"/>
</dbReference>
<evidence type="ECO:0000259" key="2">
    <source>
        <dbReference type="Pfam" id="PF01609"/>
    </source>
</evidence>
<dbReference type="GO" id="GO:0003677">
    <property type="term" value="F:DNA binding"/>
    <property type="evidence" value="ECO:0007669"/>
    <property type="project" value="InterPro"/>
</dbReference>
<evidence type="ECO:0000313" key="3">
    <source>
        <dbReference type="EMBL" id="MBC2396287.1"/>
    </source>
</evidence>
<dbReference type="SUPFAM" id="SSF53098">
    <property type="entry name" value="Ribonuclease H-like"/>
    <property type="match status" value="1"/>
</dbReference>
<keyword evidence="4" id="KW-1185">Reference proteome</keyword>
<protein>
    <submittedName>
        <fullName evidence="3">Transposase</fullName>
    </submittedName>
</protein>
<dbReference type="GO" id="GO:0006313">
    <property type="term" value="P:DNA transposition"/>
    <property type="evidence" value="ECO:0007669"/>
    <property type="project" value="InterPro"/>
</dbReference>
<proteinExistence type="predicted"/>
<accession>A0A923E4I7</accession>
<keyword evidence="1" id="KW-0812">Transmembrane</keyword>
<feature type="transmembrane region" description="Helical" evidence="1">
    <location>
        <begin position="76"/>
        <end position="95"/>
    </location>
</feature>
<evidence type="ECO:0000313" key="4">
    <source>
        <dbReference type="Proteomes" id="UP000563151"/>
    </source>
</evidence>
<organism evidence="3 4">
    <name type="scientific">Clostridium tetanomorphum</name>
    <dbReference type="NCBI Taxonomy" id="1553"/>
    <lineage>
        <taxon>Bacteria</taxon>
        <taxon>Bacillati</taxon>
        <taxon>Bacillota</taxon>
        <taxon>Clostridia</taxon>
        <taxon>Eubacteriales</taxon>
        <taxon>Clostridiaceae</taxon>
        <taxon>Clostridium</taxon>
    </lineage>
</organism>
<dbReference type="RefSeq" id="WP_173702706.1">
    <property type="nucleotide sequence ID" value="NZ_JABSWD010000001.1"/>
</dbReference>
<reference evidence="3 4" key="1">
    <citation type="submission" date="2020-04" db="EMBL/GenBank/DDBJ databases">
        <title>Genomic insights into acetone-butanol-ethanol (ABE) fermentation by sequencing solventogenic clostridia strains.</title>
        <authorList>
            <person name="Brown S."/>
        </authorList>
    </citation>
    <scope>NUCLEOTIDE SEQUENCE [LARGE SCALE GENOMIC DNA]</scope>
    <source>
        <strain evidence="3 4">DJ011</strain>
    </source>
</reference>
<dbReference type="InterPro" id="IPR012337">
    <property type="entry name" value="RNaseH-like_sf"/>
</dbReference>
<dbReference type="Pfam" id="PF01609">
    <property type="entry name" value="DDE_Tnp_1"/>
    <property type="match status" value="1"/>
</dbReference>
<keyword evidence="1" id="KW-0472">Membrane</keyword>
<evidence type="ECO:0000256" key="1">
    <source>
        <dbReference type="SAM" id="Phobius"/>
    </source>
</evidence>
<dbReference type="PANTHER" id="PTHR33258">
    <property type="entry name" value="TRANSPOSASE INSL FOR INSERTION SEQUENCE ELEMENT IS186A-RELATED"/>
    <property type="match status" value="1"/>
</dbReference>